<feature type="domain" description="Alanine racemase N-terminal" evidence="1">
    <location>
        <begin position="17"/>
        <end position="159"/>
    </location>
</feature>
<dbReference type="GO" id="GO:0003824">
    <property type="term" value="F:catalytic activity"/>
    <property type="evidence" value="ECO:0007669"/>
    <property type="project" value="InterPro"/>
</dbReference>
<dbReference type="SUPFAM" id="SSF51419">
    <property type="entry name" value="PLP-binding barrel"/>
    <property type="match status" value="1"/>
</dbReference>
<dbReference type="Gene3D" id="2.40.37.10">
    <property type="entry name" value="Lyase, Ornithine Decarboxylase, Chain A, domain 1"/>
    <property type="match status" value="1"/>
</dbReference>
<name>A0A6J7CSS0_9ZZZZ</name>
<dbReference type="InterPro" id="IPR029066">
    <property type="entry name" value="PLP-binding_barrel"/>
</dbReference>
<dbReference type="Pfam" id="PF01168">
    <property type="entry name" value="Ala_racemase_N"/>
    <property type="match status" value="1"/>
</dbReference>
<dbReference type="AlphaFoldDB" id="A0A6J7CSS0"/>
<dbReference type="InterPro" id="IPR009006">
    <property type="entry name" value="Ala_racemase/Decarboxylase_C"/>
</dbReference>
<evidence type="ECO:0000313" key="2">
    <source>
        <dbReference type="EMBL" id="CAB4860820.1"/>
    </source>
</evidence>
<dbReference type="InterPro" id="IPR001608">
    <property type="entry name" value="Ala_racemase_N"/>
</dbReference>
<sequence length="347" mass="37640">MSFSLRVDGPLWREHLSKTIAKDSSLVPVIKGNGYGFTNEQLALEAVRLPVSTIAVGTQSEVAMVRQHFDREVLVLAPWHPSLSQSEREAANTTIRTLAHTEAIIDLASHSPGCPVVVEVLTSLRRHGVSASELAMLLRPLENLDVRGFALHLPLDASANKLNEVFTWAGRLADAGLNPRTLWVSHLNDDELARARATLSNMSIKPRVGTDLWLGDRTSFAINATVLDIHEVNKGDRVGYRQQAAPKDGHVLVVSGGTAHGVGLEAPSIPRGVSGRSKAVAKTGLQAFGKAPSPFRLAGERLWFAEPPHMQVSMLWLPHDIAPPAIGLPLNCQVRMTTAYFDEIVGL</sequence>
<dbReference type="EMBL" id="CAFBLM010000005">
    <property type="protein sequence ID" value="CAB4860820.1"/>
    <property type="molecule type" value="Genomic_DNA"/>
</dbReference>
<dbReference type="Gene3D" id="3.20.20.10">
    <property type="entry name" value="Alanine racemase"/>
    <property type="match status" value="1"/>
</dbReference>
<protein>
    <submittedName>
        <fullName evidence="2">Unannotated protein</fullName>
    </submittedName>
</protein>
<organism evidence="2">
    <name type="scientific">freshwater metagenome</name>
    <dbReference type="NCBI Taxonomy" id="449393"/>
    <lineage>
        <taxon>unclassified sequences</taxon>
        <taxon>metagenomes</taxon>
        <taxon>ecological metagenomes</taxon>
    </lineage>
</organism>
<gene>
    <name evidence="2" type="ORF">UFOPK3401_00237</name>
</gene>
<evidence type="ECO:0000259" key="1">
    <source>
        <dbReference type="Pfam" id="PF01168"/>
    </source>
</evidence>
<reference evidence="2" key="1">
    <citation type="submission" date="2020-05" db="EMBL/GenBank/DDBJ databases">
        <authorList>
            <person name="Chiriac C."/>
            <person name="Salcher M."/>
            <person name="Ghai R."/>
            <person name="Kavagutti S V."/>
        </authorList>
    </citation>
    <scope>NUCLEOTIDE SEQUENCE</scope>
</reference>
<accession>A0A6J7CSS0</accession>
<proteinExistence type="predicted"/>